<evidence type="ECO:0000313" key="1">
    <source>
        <dbReference type="EMBL" id="MUG69324.1"/>
    </source>
</evidence>
<evidence type="ECO:0000313" key="2">
    <source>
        <dbReference type="Proteomes" id="UP000450917"/>
    </source>
</evidence>
<gene>
    <name evidence="1" type="ORF">GNP93_01410</name>
</gene>
<dbReference type="EMBL" id="WNZX01000001">
    <property type="protein sequence ID" value="MUG69324.1"/>
    <property type="molecule type" value="Genomic_DNA"/>
</dbReference>
<proteinExistence type="predicted"/>
<dbReference type="AlphaFoldDB" id="A0A7X3CRU2"/>
<organism evidence="1 2">
    <name type="scientific">Paenibacillus validus</name>
    <dbReference type="NCBI Taxonomy" id="44253"/>
    <lineage>
        <taxon>Bacteria</taxon>
        <taxon>Bacillati</taxon>
        <taxon>Bacillota</taxon>
        <taxon>Bacilli</taxon>
        <taxon>Bacillales</taxon>
        <taxon>Paenibacillaceae</taxon>
        <taxon>Paenibacillus</taxon>
    </lineage>
</organism>
<dbReference type="RefSeq" id="WP_054795651.1">
    <property type="nucleotide sequence ID" value="NZ_JARTHJ010000028.1"/>
</dbReference>
<reference evidence="1 2" key="1">
    <citation type="submission" date="2019-11" db="EMBL/GenBank/DDBJ databases">
        <title>Draft genome sequences of five Paenibacillus species of dairy origin.</title>
        <authorList>
            <person name="Olajide A.M."/>
            <person name="Chen S."/>
            <person name="Lapointe G."/>
        </authorList>
    </citation>
    <scope>NUCLEOTIDE SEQUENCE [LARGE SCALE GENOMIC DNA]</scope>
    <source>
        <strain evidence="1 2">2CS3</strain>
    </source>
</reference>
<sequence>MANEVFQEEELKYLLPFGPRENHETPAPSKKPKLTIRYLHNLITELQQQNLLLAQQVHDLERQLFECRQTHIELAAAAEQQALKESETKDEPDSFHDDQEAFRISRSKRHQAAKKVSFWSVLFRF</sequence>
<dbReference type="Proteomes" id="UP000450917">
    <property type="component" value="Unassembled WGS sequence"/>
</dbReference>
<comment type="caution">
    <text evidence="1">The sequence shown here is derived from an EMBL/GenBank/DDBJ whole genome shotgun (WGS) entry which is preliminary data.</text>
</comment>
<protein>
    <submittedName>
        <fullName evidence="1">Uncharacterized protein</fullName>
    </submittedName>
</protein>
<keyword evidence="2" id="KW-1185">Reference proteome</keyword>
<name>A0A7X3CRU2_9BACL</name>
<accession>A0A7X3CRU2</accession>